<proteinExistence type="predicted"/>
<dbReference type="AlphaFoldDB" id="A0A4U5MCM6"/>
<name>A0A4U5MCM6_STECR</name>
<sequence length="105" mass="12472">MFAERRTQDRPSDTVWTNQLAEDLKLPLRKQQRHPTATWRRTSPSKNRRSLNMRSCDPSRVYSRLSEIVLRDEQALSVTPGRFVSIEENDFVNLMSYIRSSKKRF</sequence>
<evidence type="ECO:0000313" key="2">
    <source>
        <dbReference type="EMBL" id="TKR66854.1"/>
    </source>
</evidence>
<reference evidence="2 3" key="2">
    <citation type="journal article" date="2019" name="G3 (Bethesda)">
        <title>Hybrid Assembly of the Genome of the Entomopathogenic Nematode Steinernema carpocapsae Identifies the X-Chromosome.</title>
        <authorList>
            <person name="Serra L."/>
            <person name="Macchietto M."/>
            <person name="Macias-Munoz A."/>
            <person name="McGill C.J."/>
            <person name="Rodriguez I.M."/>
            <person name="Rodriguez B."/>
            <person name="Murad R."/>
            <person name="Mortazavi A."/>
        </authorList>
    </citation>
    <scope>NUCLEOTIDE SEQUENCE [LARGE SCALE GENOMIC DNA]</scope>
    <source>
        <strain evidence="2 3">ALL</strain>
    </source>
</reference>
<protein>
    <submittedName>
        <fullName evidence="2">Uncharacterized protein</fullName>
    </submittedName>
</protein>
<feature type="region of interest" description="Disordered" evidence="1">
    <location>
        <begin position="30"/>
        <end position="55"/>
    </location>
</feature>
<evidence type="ECO:0000313" key="3">
    <source>
        <dbReference type="Proteomes" id="UP000298663"/>
    </source>
</evidence>
<keyword evidence="3" id="KW-1185">Reference proteome</keyword>
<evidence type="ECO:0000256" key="1">
    <source>
        <dbReference type="SAM" id="MobiDB-lite"/>
    </source>
</evidence>
<dbReference type="EMBL" id="AZBU02000008">
    <property type="protein sequence ID" value="TKR66854.1"/>
    <property type="molecule type" value="Genomic_DNA"/>
</dbReference>
<comment type="caution">
    <text evidence="2">The sequence shown here is derived from an EMBL/GenBank/DDBJ whole genome shotgun (WGS) entry which is preliminary data.</text>
</comment>
<dbReference type="Proteomes" id="UP000298663">
    <property type="component" value="Unassembled WGS sequence"/>
</dbReference>
<accession>A0A4U5MCM6</accession>
<organism evidence="2 3">
    <name type="scientific">Steinernema carpocapsae</name>
    <name type="common">Entomopathogenic nematode</name>
    <dbReference type="NCBI Taxonomy" id="34508"/>
    <lineage>
        <taxon>Eukaryota</taxon>
        <taxon>Metazoa</taxon>
        <taxon>Ecdysozoa</taxon>
        <taxon>Nematoda</taxon>
        <taxon>Chromadorea</taxon>
        <taxon>Rhabditida</taxon>
        <taxon>Tylenchina</taxon>
        <taxon>Panagrolaimomorpha</taxon>
        <taxon>Strongyloidoidea</taxon>
        <taxon>Steinernematidae</taxon>
        <taxon>Steinernema</taxon>
    </lineage>
</organism>
<gene>
    <name evidence="2" type="ORF">L596_023088</name>
</gene>
<reference evidence="2 3" key="1">
    <citation type="journal article" date="2015" name="Genome Biol.">
        <title>Comparative genomics of Steinernema reveals deeply conserved gene regulatory networks.</title>
        <authorList>
            <person name="Dillman A.R."/>
            <person name="Macchietto M."/>
            <person name="Porter C.F."/>
            <person name="Rogers A."/>
            <person name="Williams B."/>
            <person name="Antoshechkin I."/>
            <person name="Lee M.M."/>
            <person name="Goodwin Z."/>
            <person name="Lu X."/>
            <person name="Lewis E.E."/>
            <person name="Goodrich-Blair H."/>
            <person name="Stock S.P."/>
            <person name="Adams B.J."/>
            <person name="Sternberg P.W."/>
            <person name="Mortazavi A."/>
        </authorList>
    </citation>
    <scope>NUCLEOTIDE SEQUENCE [LARGE SCALE GENOMIC DNA]</scope>
    <source>
        <strain evidence="2 3">ALL</strain>
    </source>
</reference>